<feature type="region of interest" description="Disordered" evidence="1">
    <location>
        <begin position="144"/>
        <end position="188"/>
    </location>
</feature>
<sequence length="188" mass="19417">MNTELDFRETTVSCSPTRGRGTAACVTSYPGVAATSSFNSPSYWQIDNAESSVYLAYFTSSEPFPAATTTAAAASTSSGFATAPSSRTLGPLARLGIGLGVPLGVCACAVLGILLLLRYGRQKQLSRTGLTNNVVRPEDVAEDIENKTTAESGNGNGSGDVSELHEAEGRSAANELEGSVGEGRMELA</sequence>
<dbReference type="Proteomes" id="UP000664203">
    <property type="component" value="Unassembled WGS sequence"/>
</dbReference>
<feature type="transmembrane region" description="Helical" evidence="2">
    <location>
        <begin position="95"/>
        <end position="117"/>
    </location>
</feature>
<proteinExistence type="predicted"/>
<evidence type="ECO:0000313" key="3">
    <source>
        <dbReference type="EMBL" id="CAF9934928.1"/>
    </source>
</evidence>
<keyword evidence="2" id="KW-1133">Transmembrane helix</keyword>
<gene>
    <name evidence="3" type="ORF">ALECFALPRED_006183</name>
</gene>
<evidence type="ECO:0000256" key="2">
    <source>
        <dbReference type="SAM" id="Phobius"/>
    </source>
</evidence>
<comment type="caution">
    <text evidence="3">The sequence shown here is derived from an EMBL/GenBank/DDBJ whole genome shotgun (WGS) entry which is preliminary data.</text>
</comment>
<accession>A0A8H3IW15</accession>
<keyword evidence="2" id="KW-0812">Transmembrane</keyword>
<keyword evidence="4" id="KW-1185">Reference proteome</keyword>
<dbReference type="OrthoDB" id="10522245at2759"/>
<dbReference type="EMBL" id="CAJPDR010000396">
    <property type="protein sequence ID" value="CAF9934928.1"/>
    <property type="molecule type" value="Genomic_DNA"/>
</dbReference>
<keyword evidence="2" id="KW-0472">Membrane</keyword>
<name>A0A8H3IW15_9LECA</name>
<evidence type="ECO:0000313" key="4">
    <source>
        <dbReference type="Proteomes" id="UP000664203"/>
    </source>
</evidence>
<evidence type="ECO:0000256" key="1">
    <source>
        <dbReference type="SAM" id="MobiDB-lite"/>
    </source>
</evidence>
<reference evidence="3" key="1">
    <citation type="submission" date="2021-03" db="EMBL/GenBank/DDBJ databases">
        <authorList>
            <person name="Tagirdzhanova G."/>
        </authorList>
    </citation>
    <scope>NUCLEOTIDE SEQUENCE</scope>
</reference>
<organism evidence="3 4">
    <name type="scientific">Alectoria fallacina</name>
    <dbReference type="NCBI Taxonomy" id="1903189"/>
    <lineage>
        <taxon>Eukaryota</taxon>
        <taxon>Fungi</taxon>
        <taxon>Dikarya</taxon>
        <taxon>Ascomycota</taxon>
        <taxon>Pezizomycotina</taxon>
        <taxon>Lecanoromycetes</taxon>
        <taxon>OSLEUM clade</taxon>
        <taxon>Lecanoromycetidae</taxon>
        <taxon>Lecanorales</taxon>
        <taxon>Lecanorineae</taxon>
        <taxon>Parmeliaceae</taxon>
        <taxon>Alectoria</taxon>
    </lineage>
</organism>
<dbReference type="AlphaFoldDB" id="A0A8H3IW15"/>
<protein>
    <submittedName>
        <fullName evidence="3">Uncharacterized protein</fullName>
    </submittedName>
</protein>